<dbReference type="Pfam" id="PF08811">
    <property type="entry name" value="DUF1800"/>
    <property type="match status" value="1"/>
</dbReference>
<gene>
    <name evidence="1" type="ORF">SAMN05421757_102424</name>
</gene>
<dbReference type="OrthoDB" id="9772295at2"/>
<dbReference type="AlphaFoldDB" id="A0A239EZZ0"/>
<sequence>MTLDPTLAAIRFGTGRSPRIPDPQGADAMLAALAGQDRMAAAYPIPAFTSLFPAIAEIKQVNDRRRAGTASKADLDRKSALRRELQARQWDLTRQTLARGLDTDDGLRERLTWFWADHFTVLGKSTDTRAGVSIFAEEAIRPHVAGRFSDMLRAVVKHPMMLLYLDQSASVGPNSAFARTRPARGLNENLAREVLELHTLGVGGSYGQDDVRELAELFAGLTGNAINGFSFNENRGEPGPETVLGRNYGRRKPKLEDVEQVLDDLAVHPDTARHIARKLAVHFVSDQPDAELVAALEAAFLETGGDLGAVTGTLLAHPSATRPRLQKAKQPTDFIVSSLRALGMTGQEMAEMDPKAFKRLVLRPLEMMGQPWQNPSGPDGWPEEAEAWITPQGLAVRITWAMGLQRHFGGDMPDPRAFVATALGDMASEQLVFAAGAAETRGDGVGIVLASPEFQRR</sequence>
<reference evidence="1 2" key="1">
    <citation type="submission" date="2017-06" db="EMBL/GenBank/DDBJ databases">
        <authorList>
            <person name="Kim H.J."/>
            <person name="Triplett B.A."/>
        </authorList>
    </citation>
    <scope>NUCLEOTIDE SEQUENCE [LARGE SCALE GENOMIC DNA]</scope>
    <source>
        <strain evidence="1 2">DSM 29339</strain>
    </source>
</reference>
<dbReference type="EMBL" id="FZOY01000002">
    <property type="protein sequence ID" value="SNS50236.1"/>
    <property type="molecule type" value="Genomic_DNA"/>
</dbReference>
<organism evidence="1 2">
    <name type="scientific">Tropicimonas sediminicola</name>
    <dbReference type="NCBI Taxonomy" id="1031541"/>
    <lineage>
        <taxon>Bacteria</taxon>
        <taxon>Pseudomonadati</taxon>
        <taxon>Pseudomonadota</taxon>
        <taxon>Alphaproteobacteria</taxon>
        <taxon>Rhodobacterales</taxon>
        <taxon>Roseobacteraceae</taxon>
        <taxon>Tropicimonas</taxon>
    </lineage>
</organism>
<evidence type="ECO:0000313" key="2">
    <source>
        <dbReference type="Proteomes" id="UP000198426"/>
    </source>
</evidence>
<name>A0A239EZZ0_9RHOB</name>
<proteinExistence type="predicted"/>
<dbReference type="RefSeq" id="WP_089232160.1">
    <property type="nucleotide sequence ID" value="NZ_FZOY01000002.1"/>
</dbReference>
<accession>A0A239EZZ0</accession>
<protein>
    <submittedName>
        <fullName evidence="1">Uncharacterized conserved protein, DUF1800 family</fullName>
    </submittedName>
</protein>
<dbReference type="Proteomes" id="UP000198426">
    <property type="component" value="Unassembled WGS sequence"/>
</dbReference>
<dbReference type="InterPro" id="IPR014917">
    <property type="entry name" value="DUF1800"/>
</dbReference>
<evidence type="ECO:0000313" key="1">
    <source>
        <dbReference type="EMBL" id="SNS50236.1"/>
    </source>
</evidence>
<keyword evidence="2" id="KW-1185">Reference proteome</keyword>